<gene>
    <name evidence="7" type="ORF">GSLYS_00008581001</name>
</gene>
<keyword evidence="3" id="KW-0862">Zinc</keyword>
<dbReference type="PANTHER" id="PTHR23235">
    <property type="entry name" value="KRUEPPEL-LIKE TRANSCRIPTION FACTOR"/>
    <property type="match status" value="1"/>
</dbReference>
<dbReference type="Pfam" id="PF00096">
    <property type="entry name" value="zf-C2H2"/>
    <property type="match status" value="2"/>
</dbReference>
<feature type="domain" description="C2H2-type" evidence="6">
    <location>
        <begin position="425"/>
        <end position="454"/>
    </location>
</feature>
<dbReference type="Proteomes" id="UP001497497">
    <property type="component" value="Unassembled WGS sequence"/>
</dbReference>
<evidence type="ECO:0000313" key="8">
    <source>
        <dbReference type="Proteomes" id="UP001497497"/>
    </source>
</evidence>
<accession>A0AAV2HR65</accession>
<dbReference type="FunFam" id="3.30.160.60:FF:000515">
    <property type="entry name" value="early growth response protein 4"/>
    <property type="match status" value="1"/>
</dbReference>
<feature type="compositionally biased region" description="Basic residues" evidence="5">
    <location>
        <begin position="500"/>
        <end position="513"/>
    </location>
</feature>
<feature type="region of interest" description="Disordered" evidence="5">
    <location>
        <begin position="406"/>
        <end position="430"/>
    </location>
</feature>
<feature type="domain" description="C2H2-type" evidence="6">
    <location>
        <begin position="483"/>
        <end position="510"/>
    </location>
</feature>
<proteinExistence type="predicted"/>
<keyword evidence="1" id="KW-0479">Metal-binding</keyword>
<dbReference type="InterPro" id="IPR036236">
    <property type="entry name" value="Znf_C2H2_sf"/>
</dbReference>
<feature type="region of interest" description="Disordered" evidence="5">
    <location>
        <begin position="499"/>
        <end position="520"/>
    </location>
</feature>
<dbReference type="PANTHER" id="PTHR23235:SF60">
    <property type="entry name" value="STRIPE, ISOFORM D"/>
    <property type="match status" value="1"/>
</dbReference>
<name>A0AAV2HR65_LYMST</name>
<dbReference type="EMBL" id="CAXITT010000177">
    <property type="protein sequence ID" value="CAL1534621.1"/>
    <property type="molecule type" value="Genomic_DNA"/>
</dbReference>
<dbReference type="SUPFAM" id="SSF57667">
    <property type="entry name" value="beta-beta-alpha zinc fingers"/>
    <property type="match status" value="2"/>
</dbReference>
<dbReference type="GO" id="GO:0000978">
    <property type="term" value="F:RNA polymerase II cis-regulatory region sequence-specific DNA binding"/>
    <property type="evidence" value="ECO:0007669"/>
    <property type="project" value="TreeGrafter"/>
</dbReference>
<feature type="domain" description="C2H2-type" evidence="6">
    <location>
        <begin position="455"/>
        <end position="482"/>
    </location>
</feature>
<feature type="compositionally biased region" description="Low complexity" evidence="5">
    <location>
        <begin position="179"/>
        <end position="206"/>
    </location>
</feature>
<feature type="compositionally biased region" description="Polar residues" evidence="5">
    <location>
        <begin position="224"/>
        <end position="233"/>
    </location>
</feature>
<evidence type="ECO:0000259" key="6">
    <source>
        <dbReference type="PROSITE" id="PS50157"/>
    </source>
</evidence>
<feature type="region of interest" description="Disordered" evidence="5">
    <location>
        <begin position="224"/>
        <end position="259"/>
    </location>
</feature>
<reference evidence="7 8" key="1">
    <citation type="submission" date="2024-04" db="EMBL/GenBank/DDBJ databases">
        <authorList>
            <consortium name="Genoscope - CEA"/>
            <person name="William W."/>
        </authorList>
    </citation>
    <scope>NUCLEOTIDE SEQUENCE [LARGE SCALE GENOMIC DNA]</scope>
</reference>
<feature type="compositionally biased region" description="Polar residues" evidence="5">
    <location>
        <begin position="242"/>
        <end position="251"/>
    </location>
</feature>
<dbReference type="PROSITE" id="PS00028">
    <property type="entry name" value="ZINC_FINGER_C2H2_1"/>
    <property type="match status" value="3"/>
</dbReference>
<dbReference type="AlphaFoldDB" id="A0AAV2HR65"/>
<keyword evidence="8" id="KW-1185">Reference proteome</keyword>
<evidence type="ECO:0000256" key="3">
    <source>
        <dbReference type="ARBA" id="ARBA00022833"/>
    </source>
</evidence>
<keyword evidence="2 4" id="KW-0863">Zinc-finger</keyword>
<evidence type="ECO:0000313" key="7">
    <source>
        <dbReference type="EMBL" id="CAL1534621.1"/>
    </source>
</evidence>
<evidence type="ECO:0000256" key="1">
    <source>
        <dbReference type="ARBA" id="ARBA00022723"/>
    </source>
</evidence>
<protein>
    <recommendedName>
        <fullName evidence="6">C2H2-type domain-containing protein</fullName>
    </recommendedName>
</protein>
<sequence>MIMDTLDTVLTPFGLGADLGVPSFSYDLPSQGNNNRHFSEVLEDQGLNTPVTKYSDATFFGPDSLEPPPITATANIIASINFPDRPADGSQASRMQSMQSSNVSTTHTITYKGTLVTTAVTSSSGQADAPPANLANLFNPLNPLFAILSQARSQPTNLNQSPNPFGPQYEFNIRIPPTSSEQMGQQQQQPSQSPISVQSPQSQGPIISSESAYQDVSDHYSSGFASPISSCHSSPEPDAQLSMVTESSQDESFPPHPPPSYPQSLNMDIGLSAIPMKQPPNYNSSCQQQQDLPPHFLNYPATSLADNVFQMPSMSDLVNKSQKWSVMQPSTVGPSQTQLPDFGALQMASTGMTSAFQMPTIKTEPDSETLDDQMYNMDFSSDVSETSASSVIGQTYAQGSLKFLPVKPRKYPNRPSKTPPHERPYPCPVDNCDRRFSRSDELTRHIRIHTGQKPFPCPICGRSFSRSDHLTTHKRTHTGEKPFSCEVCGRKFARSDEKKRHAKVHLKQRHKKDAKLATSTSSLLTSQATSSCSNLDPLDSIVSTIPLVVSSPSFVDCPTTTSL</sequence>
<evidence type="ECO:0000256" key="5">
    <source>
        <dbReference type="SAM" id="MobiDB-lite"/>
    </source>
</evidence>
<evidence type="ECO:0000256" key="4">
    <source>
        <dbReference type="PROSITE-ProRule" id="PRU00042"/>
    </source>
</evidence>
<dbReference type="Gene3D" id="3.30.160.60">
    <property type="entry name" value="Classic Zinc Finger"/>
    <property type="match status" value="3"/>
</dbReference>
<dbReference type="Pfam" id="PF13913">
    <property type="entry name" value="zf-C2HC_2"/>
    <property type="match status" value="1"/>
</dbReference>
<dbReference type="PROSITE" id="PS50157">
    <property type="entry name" value="ZINC_FINGER_C2H2_2"/>
    <property type="match status" value="3"/>
</dbReference>
<dbReference type="SMART" id="SM00355">
    <property type="entry name" value="ZnF_C2H2"/>
    <property type="match status" value="3"/>
</dbReference>
<feature type="compositionally biased region" description="Polar residues" evidence="5">
    <location>
        <begin position="154"/>
        <end position="163"/>
    </location>
</feature>
<comment type="caution">
    <text evidence="7">The sequence shown here is derived from an EMBL/GenBank/DDBJ whole genome shotgun (WGS) entry which is preliminary data.</text>
</comment>
<feature type="region of interest" description="Disordered" evidence="5">
    <location>
        <begin position="154"/>
        <end position="206"/>
    </location>
</feature>
<dbReference type="GO" id="GO:0000981">
    <property type="term" value="F:DNA-binding transcription factor activity, RNA polymerase II-specific"/>
    <property type="evidence" value="ECO:0007669"/>
    <property type="project" value="TreeGrafter"/>
</dbReference>
<evidence type="ECO:0000256" key="2">
    <source>
        <dbReference type="ARBA" id="ARBA00022771"/>
    </source>
</evidence>
<dbReference type="GO" id="GO:0008270">
    <property type="term" value="F:zinc ion binding"/>
    <property type="evidence" value="ECO:0007669"/>
    <property type="project" value="UniProtKB-KW"/>
</dbReference>
<dbReference type="InterPro" id="IPR013087">
    <property type="entry name" value="Znf_C2H2_type"/>
</dbReference>
<organism evidence="7 8">
    <name type="scientific">Lymnaea stagnalis</name>
    <name type="common">Great pond snail</name>
    <name type="synonym">Helix stagnalis</name>
    <dbReference type="NCBI Taxonomy" id="6523"/>
    <lineage>
        <taxon>Eukaryota</taxon>
        <taxon>Metazoa</taxon>
        <taxon>Spiralia</taxon>
        <taxon>Lophotrochozoa</taxon>
        <taxon>Mollusca</taxon>
        <taxon>Gastropoda</taxon>
        <taxon>Heterobranchia</taxon>
        <taxon>Euthyneura</taxon>
        <taxon>Panpulmonata</taxon>
        <taxon>Hygrophila</taxon>
        <taxon>Lymnaeoidea</taxon>
        <taxon>Lymnaeidae</taxon>
        <taxon>Lymnaea</taxon>
    </lineage>
</organism>